<dbReference type="VEuPathDB" id="CryptoDB:Cvel_16262"/>
<accession>A0A0G4FCY0</accession>
<reference evidence="1" key="1">
    <citation type="submission" date="2014-11" db="EMBL/GenBank/DDBJ databases">
        <authorList>
            <person name="Otto D Thomas"/>
            <person name="Naeem Raeece"/>
        </authorList>
    </citation>
    <scope>NUCLEOTIDE SEQUENCE</scope>
</reference>
<gene>
    <name evidence="1" type="ORF">Cvel_16262</name>
</gene>
<organism evidence="1">
    <name type="scientific">Chromera velia CCMP2878</name>
    <dbReference type="NCBI Taxonomy" id="1169474"/>
    <lineage>
        <taxon>Eukaryota</taxon>
        <taxon>Sar</taxon>
        <taxon>Alveolata</taxon>
        <taxon>Colpodellida</taxon>
        <taxon>Chromeraceae</taxon>
        <taxon>Chromera</taxon>
    </lineage>
</organism>
<dbReference type="EMBL" id="CDMZ01000270">
    <property type="protein sequence ID" value="CEM10641.1"/>
    <property type="molecule type" value="Genomic_DNA"/>
</dbReference>
<sequence length="437" mass="49075">MKIAHRQYTNVISKLTDAVSDGKVLSIKECNTHMDVIKSYLGVDVLMPDSRTLEMYWQDVERKFDQALEEMPEEADRPCTNWCALPSAGLAMWAVKQGVGQHGFLCPSDFKKEWAPFPWCSSGGIVDGKPKKDWPDGCWAKYLSDVFDHSKSCKGLTTEDPQLPPLSQMGECSRNFFRASEKHADLMSYLNPAMMMSQAHLLLVMTARDFMKRARVEGDWWGTNACVDKTDVTMDPKTLVEYAEGYIRPNVWRSVSTSQTRAGNFQVNGTSKIYHCERPVFPVHIEWENRWTQIPEWRNISLRWDWLEASGGPSGGFYAKNVTLGGSTREVFFLRNGTCFTDEFCAAKPEQTGCESTLDPLTYHRCDPNPPPKPGPPKLLAVDGQLNAGVSADALEIPSSSANYSWVGPSYNWSAVLGDATPPPDFKEELLKQLWGS</sequence>
<evidence type="ECO:0000313" key="1">
    <source>
        <dbReference type="EMBL" id="CEM10641.1"/>
    </source>
</evidence>
<dbReference type="AlphaFoldDB" id="A0A0G4FCY0"/>
<proteinExistence type="predicted"/>
<protein>
    <submittedName>
        <fullName evidence="1">Uncharacterized protein</fullName>
    </submittedName>
</protein>
<dbReference type="PhylomeDB" id="A0A0G4FCY0"/>
<name>A0A0G4FCY0_9ALVE</name>